<evidence type="ECO:0000256" key="2">
    <source>
        <dbReference type="SAM" id="SignalP"/>
    </source>
</evidence>
<feature type="signal peptide" evidence="2">
    <location>
        <begin position="1"/>
        <end position="24"/>
    </location>
</feature>
<feature type="compositionally biased region" description="Polar residues" evidence="1">
    <location>
        <begin position="209"/>
        <end position="237"/>
    </location>
</feature>
<feature type="region of interest" description="Disordered" evidence="1">
    <location>
        <begin position="199"/>
        <end position="237"/>
    </location>
</feature>
<dbReference type="OrthoDB" id="8197468at2759"/>
<feature type="non-terminal residue" evidence="3">
    <location>
        <position position="1"/>
    </location>
</feature>
<protein>
    <submittedName>
        <fullName evidence="3">Uncharacterized protein</fullName>
    </submittedName>
</protein>
<dbReference type="EMBL" id="JRES01001284">
    <property type="protein sequence ID" value="KNC23949.1"/>
    <property type="molecule type" value="Genomic_DNA"/>
</dbReference>
<dbReference type="OMA" id="NTHRYAP"/>
<evidence type="ECO:0000256" key="1">
    <source>
        <dbReference type="SAM" id="MobiDB-lite"/>
    </source>
</evidence>
<feature type="compositionally biased region" description="Low complexity" evidence="1">
    <location>
        <begin position="199"/>
        <end position="208"/>
    </location>
</feature>
<sequence length="237" mass="25813">RYINMWRFILISTCVLWGVMNSEAASRNMKKRGVGSYAGSYSNSNGENNGYVGNYNDYDDFNYAPDFGFNFLDPYAFHQQLTAQILAQQAATQNAIASTISMGDATVMADASNMPNDIPDYDDQIRRQQAAFFDNIRHQNQYSYKGGKGNRYAPNYSAAAASIGPGGGYQTAFISPENPAIPNVSNRFGSTSPGGYKGVSVSSYSSSSDINGKKTSNRGSQTTINDNGRITTYKVNS</sequence>
<dbReference type="STRING" id="7375.A0A0L0BXH5"/>
<accession>A0A0L0BXH5</accession>
<reference evidence="3 4" key="1">
    <citation type="journal article" date="2015" name="Nat. Commun.">
        <title>Lucilia cuprina genome unlocks parasitic fly biology to underpin future interventions.</title>
        <authorList>
            <person name="Anstead C.A."/>
            <person name="Korhonen P.K."/>
            <person name="Young N.D."/>
            <person name="Hall R.S."/>
            <person name="Jex A.R."/>
            <person name="Murali S.C."/>
            <person name="Hughes D.S."/>
            <person name="Lee S.F."/>
            <person name="Perry T."/>
            <person name="Stroehlein A.J."/>
            <person name="Ansell B.R."/>
            <person name="Breugelmans B."/>
            <person name="Hofmann A."/>
            <person name="Qu J."/>
            <person name="Dugan S."/>
            <person name="Lee S.L."/>
            <person name="Chao H."/>
            <person name="Dinh H."/>
            <person name="Han Y."/>
            <person name="Doddapaneni H.V."/>
            <person name="Worley K.C."/>
            <person name="Muzny D.M."/>
            <person name="Ioannidis P."/>
            <person name="Waterhouse R.M."/>
            <person name="Zdobnov E.M."/>
            <person name="James P.J."/>
            <person name="Bagnall N.H."/>
            <person name="Kotze A.C."/>
            <person name="Gibbs R.A."/>
            <person name="Richards S."/>
            <person name="Batterham P."/>
            <person name="Gasser R.B."/>
        </authorList>
    </citation>
    <scope>NUCLEOTIDE SEQUENCE [LARGE SCALE GENOMIC DNA]</scope>
    <source>
        <strain evidence="3 4">LS</strain>
        <tissue evidence="3">Full body</tissue>
    </source>
</reference>
<dbReference type="Proteomes" id="UP000037069">
    <property type="component" value="Unassembled WGS sequence"/>
</dbReference>
<comment type="caution">
    <text evidence="3">The sequence shown here is derived from an EMBL/GenBank/DDBJ whole genome shotgun (WGS) entry which is preliminary data.</text>
</comment>
<feature type="chain" id="PRO_5005535288" evidence="2">
    <location>
        <begin position="25"/>
        <end position="237"/>
    </location>
</feature>
<evidence type="ECO:0000313" key="4">
    <source>
        <dbReference type="Proteomes" id="UP000037069"/>
    </source>
</evidence>
<dbReference type="AlphaFoldDB" id="A0A0L0BXH5"/>
<name>A0A0L0BXH5_LUCCU</name>
<organism evidence="3 4">
    <name type="scientific">Lucilia cuprina</name>
    <name type="common">Green bottle fly</name>
    <name type="synonym">Australian sheep blowfly</name>
    <dbReference type="NCBI Taxonomy" id="7375"/>
    <lineage>
        <taxon>Eukaryota</taxon>
        <taxon>Metazoa</taxon>
        <taxon>Ecdysozoa</taxon>
        <taxon>Arthropoda</taxon>
        <taxon>Hexapoda</taxon>
        <taxon>Insecta</taxon>
        <taxon>Pterygota</taxon>
        <taxon>Neoptera</taxon>
        <taxon>Endopterygota</taxon>
        <taxon>Diptera</taxon>
        <taxon>Brachycera</taxon>
        <taxon>Muscomorpha</taxon>
        <taxon>Oestroidea</taxon>
        <taxon>Calliphoridae</taxon>
        <taxon>Luciliinae</taxon>
        <taxon>Lucilia</taxon>
    </lineage>
</organism>
<keyword evidence="4" id="KW-1185">Reference proteome</keyword>
<evidence type="ECO:0000313" key="3">
    <source>
        <dbReference type="EMBL" id="KNC23949.1"/>
    </source>
</evidence>
<keyword evidence="2" id="KW-0732">Signal</keyword>
<gene>
    <name evidence="3" type="ORF">FF38_01009</name>
</gene>
<proteinExistence type="predicted"/>